<dbReference type="PANTHER" id="PTHR11851">
    <property type="entry name" value="METALLOPROTEASE"/>
    <property type="match status" value="1"/>
</dbReference>
<dbReference type="Pfam" id="PF00675">
    <property type="entry name" value="Peptidase_M16"/>
    <property type="match status" value="1"/>
</dbReference>
<proteinExistence type="predicted"/>
<dbReference type="InterPro" id="IPR011765">
    <property type="entry name" value="Pept_M16_N"/>
</dbReference>
<sequence length="390" mass="44452">NAGNLDIIKIEFIFKAGSRFEPMPLVSSATNAMLNEGTANRTSEQIAETFDYYGAFFQLNVDRDTAGIVLFTLKKYLNETLAVVEDIIKNSTFPEKELEIYINKQKQHFIVEKNKVKTLARDKFLEAIFGKDHPYGYENSLEDFNRVTTTQLVDFYKKFYHAKNCQIIVAGKIDSNLINIFGKYFGENDWKGNGSFFDRPIPVTSPKQGEYYIKKNKAVQSAIRIGKALINKTHTDYHGIQVLNTILGGYFGSRLMKNIREEKGYTYGISSLIISLHHSGYLTIVSEVGADVYKKAIREIYKEIKILREKPVPQDELTLVKNYLLGELLRMFDGPFALADSFRSILEYGLNYDFFNKGIDTVKNITPEEILSLAQKYLNEGSFTQVVAGK</sequence>
<dbReference type="InterPro" id="IPR007863">
    <property type="entry name" value="Peptidase_M16_C"/>
</dbReference>
<reference evidence="3" key="1">
    <citation type="journal article" date="2014" name="Front. Microbiol.">
        <title>High frequency of phylogenetically diverse reductive dehalogenase-homologous genes in deep subseafloor sedimentary metagenomes.</title>
        <authorList>
            <person name="Kawai M."/>
            <person name="Futagami T."/>
            <person name="Toyoda A."/>
            <person name="Takaki Y."/>
            <person name="Nishi S."/>
            <person name="Hori S."/>
            <person name="Arai W."/>
            <person name="Tsubouchi T."/>
            <person name="Morono Y."/>
            <person name="Uchiyama I."/>
            <person name="Ito T."/>
            <person name="Fujiyama A."/>
            <person name="Inagaki F."/>
            <person name="Takami H."/>
        </authorList>
    </citation>
    <scope>NUCLEOTIDE SEQUENCE</scope>
    <source>
        <strain evidence="3">Expedition CK06-06</strain>
    </source>
</reference>
<evidence type="ECO:0008006" key="4">
    <source>
        <dbReference type="Google" id="ProtNLM"/>
    </source>
</evidence>
<dbReference type="Pfam" id="PF05193">
    <property type="entry name" value="Peptidase_M16_C"/>
    <property type="match status" value="1"/>
</dbReference>
<gene>
    <name evidence="3" type="ORF">S12H4_14568</name>
</gene>
<dbReference type="SUPFAM" id="SSF63411">
    <property type="entry name" value="LuxS/MPP-like metallohydrolase"/>
    <property type="match status" value="2"/>
</dbReference>
<evidence type="ECO:0000313" key="3">
    <source>
        <dbReference type="EMBL" id="GAI82885.1"/>
    </source>
</evidence>
<dbReference type="AlphaFoldDB" id="X1T5L5"/>
<dbReference type="PANTHER" id="PTHR11851:SF224">
    <property type="entry name" value="PROCESSING PROTEASE"/>
    <property type="match status" value="1"/>
</dbReference>
<evidence type="ECO:0000259" key="1">
    <source>
        <dbReference type="Pfam" id="PF00675"/>
    </source>
</evidence>
<evidence type="ECO:0000259" key="2">
    <source>
        <dbReference type="Pfam" id="PF05193"/>
    </source>
</evidence>
<dbReference type="InterPro" id="IPR011249">
    <property type="entry name" value="Metalloenz_LuxS/M16"/>
</dbReference>
<accession>X1T5L5</accession>
<name>X1T5L5_9ZZZZ</name>
<dbReference type="Gene3D" id="3.30.830.10">
    <property type="entry name" value="Metalloenzyme, LuxS/M16 peptidase-like"/>
    <property type="match status" value="2"/>
</dbReference>
<dbReference type="GO" id="GO:0046872">
    <property type="term" value="F:metal ion binding"/>
    <property type="evidence" value="ECO:0007669"/>
    <property type="project" value="InterPro"/>
</dbReference>
<feature type="domain" description="Peptidase M16 C-terminal" evidence="2">
    <location>
        <begin position="147"/>
        <end position="323"/>
    </location>
</feature>
<protein>
    <recommendedName>
        <fullName evidence="4">Peptidase M16 C-terminal domain-containing protein</fullName>
    </recommendedName>
</protein>
<feature type="non-terminal residue" evidence="3">
    <location>
        <position position="1"/>
    </location>
</feature>
<dbReference type="EMBL" id="BARW01006949">
    <property type="protein sequence ID" value="GAI82885.1"/>
    <property type="molecule type" value="Genomic_DNA"/>
</dbReference>
<dbReference type="InterPro" id="IPR050361">
    <property type="entry name" value="MPP/UQCRC_Complex"/>
</dbReference>
<organism evidence="3">
    <name type="scientific">marine sediment metagenome</name>
    <dbReference type="NCBI Taxonomy" id="412755"/>
    <lineage>
        <taxon>unclassified sequences</taxon>
        <taxon>metagenomes</taxon>
        <taxon>ecological metagenomes</taxon>
    </lineage>
</organism>
<feature type="domain" description="Peptidase M16 N-terminal" evidence="1">
    <location>
        <begin position="12"/>
        <end position="122"/>
    </location>
</feature>
<comment type="caution">
    <text evidence="3">The sequence shown here is derived from an EMBL/GenBank/DDBJ whole genome shotgun (WGS) entry which is preliminary data.</text>
</comment>